<sequence>MNSPRQAFLADWIAKDGPDQPAFSSPEQGIRAASNDTIITPLEHLGLIRISGEDAKDFLHKLGSNDVLGMSPDRALHNSLNSPKGRVLASFVVWQAESELMLMLSADLLSPIARKLSMYVLRAKAKVSEASDRVLIGLAGPEAARTLEPLGLYRSEAMSVCAQDETRVLHLDGNRFVIEAPAERAGHLWAELVASGATPAHTAAWRWLDIQAGLPLITAALQDEFVAQMINFELIGGVNFKKGCYPGQEIVARTQYLGKLKKRMFRAHASHPNVQIGTDIYAPEFGEQSCGKVVAAESGPNGGTDLLAVMQISAFEAGIAHLGASDGPLLELGTLPYTID</sequence>
<dbReference type="PANTHER" id="PTHR22602:SF0">
    <property type="entry name" value="TRANSFERASE CAF17, MITOCHONDRIAL-RELATED"/>
    <property type="match status" value="1"/>
</dbReference>
<evidence type="ECO:0000259" key="1">
    <source>
        <dbReference type="Pfam" id="PF01571"/>
    </source>
</evidence>
<proteinExistence type="predicted"/>
<dbReference type="InterPro" id="IPR017703">
    <property type="entry name" value="YgfZ/GCV_T_CS"/>
</dbReference>
<reference evidence="2 3" key="1">
    <citation type="submission" date="2024-07" db="EMBL/GenBank/DDBJ databases">
        <title>Uliginosibacterium paludis KCTC:42655.</title>
        <authorList>
            <person name="Kim M.K."/>
        </authorList>
    </citation>
    <scope>NUCLEOTIDE SEQUENCE [LARGE SCALE GENOMIC DNA]</scope>
    <source>
        <strain evidence="2 3">KCTC 42655</strain>
    </source>
</reference>
<dbReference type="RefSeq" id="WP_345929360.1">
    <property type="nucleotide sequence ID" value="NZ_JBDIVF010000009.1"/>
</dbReference>
<keyword evidence="3" id="KW-1185">Reference proteome</keyword>
<feature type="domain" description="GCVT N-terminal" evidence="1">
    <location>
        <begin position="22"/>
        <end position="218"/>
    </location>
</feature>
<dbReference type="InterPro" id="IPR045179">
    <property type="entry name" value="YgfZ/GcvT"/>
</dbReference>
<dbReference type="EMBL" id="JBEWLZ010000011">
    <property type="protein sequence ID" value="MET1491331.1"/>
    <property type="molecule type" value="Genomic_DNA"/>
</dbReference>
<accession>A0ABV2CTV6</accession>
<dbReference type="Pfam" id="PF01571">
    <property type="entry name" value="GCV_T"/>
    <property type="match status" value="1"/>
</dbReference>
<dbReference type="Gene3D" id="2.40.30.160">
    <property type="match status" value="1"/>
</dbReference>
<name>A0ABV2CTV6_9RHOO</name>
<dbReference type="Gene3D" id="3.30.70.1630">
    <property type="match status" value="1"/>
</dbReference>
<evidence type="ECO:0000313" key="3">
    <source>
        <dbReference type="Proteomes" id="UP001548590"/>
    </source>
</evidence>
<comment type="caution">
    <text evidence="2">The sequence shown here is derived from an EMBL/GenBank/DDBJ whole genome shotgun (WGS) entry which is preliminary data.</text>
</comment>
<gene>
    <name evidence="2" type="ORF">ABVT11_15950</name>
</gene>
<dbReference type="InterPro" id="IPR029043">
    <property type="entry name" value="GcvT/YgfZ_C"/>
</dbReference>
<dbReference type="Proteomes" id="UP001548590">
    <property type="component" value="Unassembled WGS sequence"/>
</dbReference>
<dbReference type="InterPro" id="IPR006222">
    <property type="entry name" value="GCVT_N"/>
</dbReference>
<dbReference type="SUPFAM" id="SSF101790">
    <property type="entry name" value="Aminomethyltransferase beta-barrel domain"/>
    <property type="match status" value="1"/>
</dbReference>
<dbReference type="SUPFAM" id="SSF103025">
    <property type="entry name" value="Folate-binding domain"/>
    <property type="match status" value="1"/>
</dbReference>
<dbReference type="PIRSF" id="PIRSF006487">
    <property type="entry name" value="GcvT"/>
    <property type="match status" value="1"/>
</dbReference>
<dbReference type="Gene3D" id="3.30.70.1400">
    <property type="entry name" value="Aminomethyltransferase beta-barrel domains"/>
    <property type="match status" value="1"/>
</dbReference>
<dbReference type="PANTHER" id="PTHR22602">
    <property type="entry name" value="TRANSFERASE CAF17, MITOCHONDRIAL-RELATED"/>
    <property type="match status" value="1"/>
</dbReference>
<protein>
    <submittedName>
        <fullName evidence="2">Folate-binding protein</fullName>
    </submittedName>
</protein>
<dbReference type="NCBIfam" id="TIGR03317">
    <property type="entry name" value="ygfZ_signature"/>
    <property type="match status" value="1"/>
</dbReference>
<organism evidence="2 3">
    <name type="scientific">Uliginosibacterium paludis</name>
    <dbReference type="NCBI Taxonomy" id="1615952"/>
    <lineage>
        <taxon>Bacteria</taxon>
        <taxon>Pseudomonadati</taxon>
        <taxon>Pseudomonadota</taxon>
        <taxon>Betaproteobacteria</taxon>
        <taxon>Rhodocyclales</taxon>
        <taxon>Zoogloeaceae</taxon>
        <taxon>Uliginosibacterium</taxon>
    </lineage>
</organism>
<evidence type="ECO:0000313" key="2">
    <source>
        <dbReference type="EMBL" id="MET1491331.1"/>
    </source>
</evidence>